<dbReference type="GO" id="GO:0002521">
    <property type="term" value="P:leukocyte differentiation"/>
    <property type="evidence" value="ECO:0007669"/>
    <property type="project" value="Ensembl"/>
</dbReference>
<dbReference type="GO" id="GO:0008270">
    <property type="term" value="F:zinc ion binding"/>
    <property type="evidence" value="ECO:0007669"/>
    <property type="project" value="UniProtKB-UniRule"/>
</dbReference>
<dbReference type="InterPro" id="IPR040175">
    <property type="entry name" value="TET1/2/3"/>
</dbReference>
<comment type="catalytic activity">
    <reaction evidence="10 11">
        <text>a 5-hydroxymethyl-2'-deoxycytidine in DNA + 2-oxoglutarate + O2 = a 5-formyl-2'-deoxycytidine in DNA + succinate + CO2 + H2O</text>
        <dbReference type="Rhea" id="RHEA:53828"/>
        <dbReference type="Rhea" id="RHEA-COMP:13315"/>
        <dbReference type="Rhea" id="RHEA-COMP:13656"/>
        <dbReference type="ChEBI" id="CHEBI:15377"/>
        <dbReference type="ChEBI" id="CHEBI:15379"/>
        <dbReference type="ChEBI" id="CHEBI:16526"/>
        <dbReference type="ChEBI" id="CHEBI:16810"/>
        <dbReference type="ChEBI" id="CHEBI:30031"/>
        <dbReference type="ChEBI" id="CHEBI:136731"/>
        <dbReference type="ChEBI" id="CHEBI:137731"/>
        <dbReference type="EC" id="1.14.11.80"/>
    </reaction>
</comment>
<dbReference type="InterPro" id="IPR046942">
    <property type="entry name" value="TET_oxygenase"/>
</dbReference>
<dbReference type="GO" id="GO:0030099">
    <property type="term" value="P:myeloid cell differentiation"/>
    <property type="evidence" value="ECO:0007669"/>
    <property type="project" value="Ensembl"/>
</dbReference>
<gene>
    <name evidence="14" type="primary">TET2</name>
</gene>
<evidence type="ECO:0000256" key="12">
    <source>
        <dbReference type="SAM" id="MobiDB-lite"/>
    </source>
</evidence>
<proteinExistence type="inferred from homology"/>
<evidence type="ECO:0000256" key="11">
    <source>
        <dbReference type="RuleBase" id="RU367064"/>
    </source>
</evidence>
<evidence type="ECO:0000256" key="7">
    <source>
        <dbReference type="ARBA" id="ARBA00023002"/>
    </source>
</evidence>
<evidence type="ECO:0000256" key="5">
    <source>
        <dbReference type="ARBA" id="ARBA00022833"/>
    </source>
</evidence>
<evidence type="ECO:0000256" key="2">
    <source>
        <dbReference type="ARBA" id="ARBA00007502"/>
    </source>
</evidence>
<feature type="compositionally biased region" description="Basic residues" evidence="12">
    <location>
        <begin position="1"/>
        <end position="10"/>
    </location>
</feature>
<feature type="compositionally biased region" description="Polar residues" evidence="12">
    <location>
        <begin position="844"/>
        <end position="881"/>
    </location>
</feature>
<dbReference type="GO" id="GO:0141166">
    <property type="term" value="P:chromosomal 5-methylcytosine DNA demethylation pathway"/>
    <property type="evidence" value="ECO:0007669"/>
    <property type="project" value="UniProtKB-UniRule"/>
</dbReference>
<feature type="region of interest" description="Disordered" evidence="12">
    <location>
        <begin position="2028"/>
        <end position="2047"/>
    </location>
</feature>
<feature type="region of interest" description="Disordered" evidence="12">
    <location>
        <begin position="1580"/>
        <end position="1614"/>
    </location>
</feature>
<dbReference type="GO" id="GO:0005694">
    <property type="term" value="C:chromosome"/>
    <property type="evidence" value="ECO:0007669"/>
    <property type="project" value="UniProtKB-SubCell"/>
</dbReference>
<dbReference type="GO" id="GO:0005634">
    <property type="term" value="C:nucleus"/>
    <property type="evidence" value="ECO:0007669"/>
    <property type="project" value="UniProtKB-UniRule"/>
</dbReference>
<dbReference type="SMART" id="SM01333">
    <property type="entry name" value="Tet_JBP"/>
    <property type="match status" value="1"/>
</dbReference>
<evidence type="ECO:0000256" key="1">
    <source>
        <dbReference type="ARBA" id="ARBA00004286"/>
    </source>
</evidence>
<dbReference type="GeneTree" id="ENSGT00940000160003"/>
<keyword evidence="4 11" id="KW-0479">Metal-binding</keyword>
<evidence type="ECO:0000256" key="3">
    <source>
        <dbReference type="ARBA" id="ARBA00022454"/>
    </source>
</evidence>
<evidence type="ECO:0000313" key="15">
    <source>
        <dbReference type="Proteomes" id="UP000694412"/>
    </source>
</evidence>
<dbReference type="GO" id="GO:0006493">
    <property type="term" value="P:protein O-linked glycosylation"/>
    <property type="evidence" value="ECO:0007669"/>
    <property type="project" value="Ensembl"/>
</dbReference>
<evidence type="ECO:0000256" key="4">
    <source>
        <dbReference type="ARBA" id="ARBA00022723"/>
    </source>
</evidence>
<reference evidence="14" key="3">
    <citation type="submission" date="2025-09" db="UniProtKB">
        <authorList>
            <consortium name="Ensembl"/>
        </authorList>
    </citation>
    <scope>IDENTIFICATION</scope>
</reference>
<feature type="compositionally biased region" description="Low complexity" evidence="12">
    <location>
        <begin position="779"/>
        <end position="798"/>
    </location>
</feature>
<dbReference type="Ensembl" id="ENSCJPT00005016313.1">
    <property type="protein sequence ID" value="ENSCJPP00005011122.1"/>
    <property type="gene ID" value="ENSCJPG00005009585.1"/>
</dbReference>
<comment type="cofactor">
    <cofactor evidence="11">
        <name>Fe(2+)</name>
        <dbReference type="ChEBI" id="CHEBI:29033"/>
    </cofactor>
    <text evidence="11">Binds 1 Fe(2+) ion per subunit.</text>
</comment>
<feature type="compositionally biased region" description="Polar residues" evidence="12">
    <location>
        <begin position="722"/>
        <end position="731"/>
    </location>
</feature>
<keyword evidence="6 11" id="KW-0223">Dioxygenase</keyword>
<feature type="region of interest" description="Disordered" evidence="12">
    <location>
        <begin position="1"/>
        <end position="100"/>
    </location>
</feature>
<feature type="compositionally biased region" description="Polar residues" evidence="12">
    <location>
        <begin position="1635"/>
        <end position="1654"/>
    </location>
</feature>
<evidence type="ECO:0000313" key="14">
    <source>
        <dbReference type="Ensembl" id="ENSCJPP00005011122.1"/>
    </source>
</evidence>
<dbReference type="CDD" id="cd18896">
    <property type="entry name" value="TET2"/>
    <property type="match status" value="1"/>
</dbReference>
<keyword evidence="5 11" id="KW-0862">Zinc</keyword>
<feature type="compositionally biased region" description="Basic and acidic residues" evidence="12">
    <location>
        <begin position="639"/>
        <end position="655"/>
    </location>
</feature>
<evidence type="ECO:0000259" key="13">
    <source>
        <dbReference type="SMART" id="SM01333"/>
    </source>
</evidence>
<evidence type="ECO:0000256" key="6">
    <source>
        <dbReference type="ARBA" id="ARBA00022964"/>
    </source>
</evidence>
<feature type="region of interest" description="Disordered" evidence="12">
    <location>
        <begin position="999"/>
        <end position="1044"/>
    </location>
</feature>
<reference evidence="14" key="1">
    <citation type="submission" date="2015-11" db="EMBL/GenBank/DDBJ databases">
        <authorList>
            <consortium name="International Coturnix japonica Genome Analysis Consortium"/>
            <person name="Warren W."/>
            <person name="Burt D.W."/>
            <person name="Antin P.B."/>
            <person name="Lanford R."/>
            <person name="Gros J."/>
            <person name="Wilson R.K."/>
        </authorList>
    </citation>
    <scope>NUCLEOTIDE SEQUENCE [LARGE SCALE GENOMIC DNA]</scope>
</reference>
<dbReference type="GO" id="GO:0044029">
    <property type="term" value="P:positive regulation of gene expression via chromosomal CpG island demethylation"/>
    <property type="evidence" value="ECO:0007669"/>
    <property type="project" value="Ensembl"/>
</dbReference>
<feature type="region of interest" description="Disordered" evidence="12">
    <location>
        <begin position="777"/>
        <end position="798"/>
    </location>
</feature>
<dbReference type="GO" id="GO:0070579">
    <property type="term" value="F:DNA 5-methylcytosine dioxygenase activity"/>
    <property type="evidence" value="ECO:0007669"/>
    <property type="project" value="UniProtKB-UniRule"/>
</dbReference>
<comment type="subcellular location">
    <subcellularLocation>
        <location evidence="1">Chromosome</location>
    </subcellularLocation>
</comment>
<comment type="catalytic activity">
    <reaction evidence="9 11">
        <text>a 5-formyl-2'-deoxycytidine in DNA + 2-oxoglutarate + O2 = a 5-carboxyl-2'-deoxycytidine in DNA + succinate + CO2 + H(+)</text>
        <dbReference type="Rhea" id="RHEA:53832"/>
        <dbReference type="Rhea" id="RHEA-COMP:13656"/>
        <dbReference type="Rhea" id="RHEA-COMP:13657"/>
        <dbReference type="ChEBI" id="CHEBI:15378"/>
        <dbReference type="ChEBI" id="CHEBI:15379"/>
        <dbReference type="ChEBI" id="CHEBI:16526"/>
        <dbReference type="ChEBI" id="CHEBI:16810"/>
        <dbReference type="ChEBI" id="CHEBI:30031"/>
        <dbReference type="ChEBI" id="CHEBI:137731"/>
        <dbReference type="ChEBI" id="CHEBI:137732"/>
        <dbReference type="EC" id="1.14.11.80"/>
    </reaction>
</comment>
<dbReference type="Pfam" id="PF12851">
    <property type="entry name" value="Tet_JBP"/>
    <property type="match status" value="1"/>
</dbReference>
<comment type="similarity">
    <text evidence="2 11">Belongs to the TET family.</text>
</comment>
<comment type="cofactor">
    <cofactor evidence="11">
        <name>Zn(2+)</name>
        <dbReference type="ChEBI" id="CHEBI:29105"/>
    </cofactor>
    <text evidence="11">The zinc ions have a structural role.</text>
</comment>
<dbReference type="InterPro" id="IPR024779">
    <property type="entry name" value="2OGFeDO_JBP1/TET_oxygenase_dom"/>
</dbReference>
<feature type="compositionally biased region" description="Gly residues" evidence="12">
    <location>
        <begin position="33"/>
        <end position="44"/>
    </location>
</feature>
<feature type="region of interest" description="Disordered" evidence="12">
    <location>
        <begin position="232"/>
        <end position="300"/>
    </location>
</feature>
<reference evidence="14" key="2">
    <citation type="submission" date="2025-08" db="UniProtKB">
        <authorList>
            <consortium name="Ensembl"/>
        </authorList>
    </citation>
    <scope>IDENTIFICATION</scope>
</reference>
<organism evidence="14 15">
    <name type="scientific">Coturnix japonica</name>
    <name type="common">Japanese quail</name>
    <name type="synonym">Coturnix coturnix japonica</name>
    <dbReference type="NCBI Taxonomy" id="93934"/>
    <lineage>
        <taxon>Eukaryota</taxon>
        <taxon>Metazoa</taxon>
        <taxon>Chordata</taxon>
        <taxon>Craniata</taxon>
        <taxon>Vertebrata</taxon>
        <taxon>Euteleostomi</taxon>
        <taxon>Archelosauria</taxon>
        <taxon>Archosauria</taxon>
        <taxon>Dinosauria</taxon>
        <taxon>Saurischia</taxon>
        <taxon>Theropoda</taxon>
        <taxon>Coelurosauria</taxon>
        <taxon>Aves</taxon>
        <taxon>Neognathae</taxon>
        <taxon>Galloanserae</taxon>
        <taxon>Galliformes</taxon>
        <taxon>Phasianidae</taxon>
        <taxon>Perdicinae</taxon>
        <taxon>Coturnix</taxon>
    </lineage>
</organism>
<dbReference type="GO" id="GO:0045944">
    <property type="term" value="P:positive regulation of transcription by RNA polymerase II"/>
    <property type="evidence" value="ECO:0007669"/>
    <property type="project" value="Ensembl"/>
</dbReference>
<feature type="compositionally biased region" description="Basic and acidic residues" evidence="12">
    <location>
        <begin position="11"/>
        <end position="20"/>
    </location>
</feature>
<feature type="region of interest" description="Disordered" evidence="12">
    <location>
        <begin position="539"/>
        <end position="661"/>
    </location>
</feature>
<comment type="catalytic activity">
    <reaction evidence="11">
        <text>a 5-methyl-2'-deoxycytidine in DNA + 2-oxoglutarate + O2 = a 5-hydroxymethyl-2'-deoxycytidine in DNA + succinate + CO2</text>
        <dbReference type="Rhea" id="RHEA:52636"/>
        <dbReference type="Rhea" id="RHEA-COMP:11370"/>
        <dbReference type="Rhea" id="RHEA-COMP:13315"/>
        <dbReference type="ChEBI" id="CHEBI:15379"/>
        <dbReference type="ChEBI" id="CHEBI:16526"/>
        <dbReference type="ChEBI" id="CHEBI:16810"/>
        <dbReference type="ChEBI" id="CHEBI:30031"/>
        <dbReference type="ChEBI" id="CHEBI:85454"/>
        <dbReference type="ChEBI" id="CHEBI:136731"/>
        <dbReference type="EC" id="1.14.11.80"/>
    </reaction>
</comment>
<dbReference type="GO" id="GO:0008198">
    <property type="term" value="F:ferrous iron binding"/>
    <property type="evidence" value="ECO:0007669"/>
    <property type="project" value="Ensembl"/>
</dbReference>
<feature type="region of interest" description="Disordered" evidence="12">
    <location>
        <begin position="712"/>
        <end position="731"/>
    </location>
</feature>
<feature type="compositionally biased region" description="Basic and acidic residues" evidence="12">
    <location>
        <begin position="1905"/>
        <end position="1926"/>
    </location>
</feature>
<dbReference type="EC" id="1.14.11.80" evidence="11"/>
<feature type="region of interest" description="Disordered" evidence="12">
    <location>
        <begin position="1897"/>
        <end position="1935"/>
    </location>
</feature>
<feature type="region of interest" description="Disordered" evidence="12">
    <location>
        <begin position="828"/>
        <end position="883"/>
    </location>
</feature>
<feature type="region of interest" description="Disordered" evidence="12">
    <location>
        <begin position="1627"/>
        <end position="1654"/>
    </location>
</feature>
<evidence type="ECO:0000256" key="9">
    <source>
        <dbReference type="ARBA" id="ARBA00047840"/>
    </source>
</evidence>
<feature type="compositionally biased region" description="Polar residues" evidence="12">
    <location>
        <begin position="398"/>
        <end position="410"/>
    </location>
</feature>
<feature type="compositionally biased region" description="Basic and acidic residues" evidence="12">
    <location>
        <begin position="245"/>
        <end position="263"/>
    </location>
</feature>
<accession>A0A8C2TBG0</accession>
<feature type="region of interest" description="Disordered" evidence="12">
    <location>
        <begin position="381"/>
        <end position="411"/>
    </location>
</feature>
<feature type="compositionally biased region" description="Basic and acidic residues" evidence="12">
    <location>
        <begin position="2037"/>
        <end position="2046"/>
    </location>
</feature>
<feature type="domain" description="Methylcytosine dioxygenase TET1-3 oxygenase" evidence="13">
    <location>
        <begin position="1395"/>
        <end position="1991"/>
    </location>
</feature>
<evidence type="ECO:0000256" key="8">
    <source>
        <dbReference type="ARBA" id="ARBA00023004"/>
    </source>
</evidence>
<feature type="compositionally biased region" description="Low complexity" evidence="12">
    <location>
        <begin position="560"/>
        <end position="586"/>
    </location>
</feature>
<comment type="function">
    <text evidence="11">Dioxygenase that catalyzes the conversion of the modified genomic base 5-methylcytosine (5mC) into 5-hydroxymethylcytosine (5hmC) and plays a key role in epigenetic chromatin reprogramming during embryonic development.</text>
</comment>
<feature type="compositionally biased region" description="Low complexity" evidence="12">
    <location>
        <begin position="828"/>
        <end position="838"/>
    </location>
</feature>
<dbReference type="PANTHER" id="PTHR23358">
    <property type="entry name" value="METHYLCYTOSINE DIOXYGENASE TET"/>
    <property type="match status" value="1"/>
</dbReference>
<keyword evidence="8 11" id="KW-0408">Iron</keyword>
<protein>
    <recommendedName>
        <fullName evidence="11">Methylcytosine dioxygenase TET</fullName>
        <ecNumber evidence="11">1.14.11.80</ecNumber>
    </recommendedName>
</protein>
<evidence type="ECO:0000256" key="10">
    <source>
        <dbReference type="ARBA" id="ARBA00049431"/>
    </source>
</evidence>
<keyword evidence="15" id="KW-1185">Reference proteome</keyword>
<dbReference type="PANTHER" id="PTHR23358:SF3">
    <property type="entry name" value="METHYLCYTOSINE DIOXYGENASE TET2"/>
    <property type="match status" value="1"/>
</dbReference>
<keyword evidence="7 11" id="KW-0560">Oxidoreductase</keyword>
<name>A0A8C2TBG0_COTJA</name>
<keyword evidence="3" id="KW-0158">Chromosome</keyword>
<sequence>MEKGKRKRRGRGEESKEKAAAEGVSKAGAERLPGGGAVRAGAGGARAARGRGAGVRRGAARRAGRAPTSGRRVHIDAGARPLSSRSRRKQDGGPVGAGSAAPGCACWMSARLRDAAEILSEGRLVDGPGAGQMEQDRTNHVDGNRLSPFLISQSSHICQAEPSAVKLQNGTPATERPEVEVNGDHKRLFSKSNYGEPHAKGSPNHRISPDLLQEKKVCSKYMQNGGIKRTFSEPSLFGLQQSKKVKQDKEVNGEKAEPEDNYEKPSISNCYSEKKSETGQENEASELMPSTRYNSGGSEDPHELLIQDEQERENINCHNRDVVLLLKNKAVPIPNGATVSASSMDSMHGELLEKTLSQYYPEHVSIAMQKNTSHSNAITSQATNELSHETTHSSHTSGQITSPQTSNSELPQVPAVMVTEVYGADDSSKPPVLPGSCSLQKPELQLQQQIPGYDTHRLSVGNSAVHGSIGQVPNQDLSLSSSSNLQAQNAALERFSEQAEKNGAFFTQNSMFHKDSSTPPAPEMNSALSVMVQEGCHSYDNGCDETLPGEIKDEGQQQGPMPESPSLSQQQLHPQQRLPQQVQTPQHEVSQSDPRAAAAASIQQHPEEMPPPPSEPPLQNLHACGSDGELPQLCQRFPGQREPEIPPDKEKDQVKESVQQPQCYSKPAWIELVSTPFRQGELPHKSNEALLRSVLQYQANASKAAYMKQYAGSPDALKGPSGQPQSQKIMQQEQIPLQYKSESSQLQPHPTADLQLLFQKHSPQPQLTKMDSLLKPRVQQHPPQQLHFQQQPEQQMEQPLGAPLKQQHLNPQTGESEQFLHSHILQQMLQKQTQQTQMPCSPHLTPNQQQALQMKSKEPTQTIPHSQNNTEQQPDRTSFSQPRADECFQTGNKYMKPTAFPLHSPQLGLEQVQSVNNKTPLYSQKTSAGLQHPCPNNVHLMSDKKESAANLEHFGANKARDLQHVQYFSNNLPPKQDVNHCFREQEQQTQQASVIQLPQGYGGSLSQDPPSQKAAPMPQRYLPHSQQTPAHSQDQRGCHLQSQTPKDFNKHAALRWHLLQKQEQQAYQQTKTEAGASAARKPIKIEAGTKSNFCMRLSAAQLENKMWKKTIKQENQHFGCENTQQKSIIETMEQQLKQIQVKSLFDHKTFTVKSPKHVKVETAGPITILSRNTSAAEFDTHTPTFEQQANVSAEKTPTKRTAGTVLNNFLDSPSKLLDTPVKNLLDTPAKTQYDFPSCSCVEQIIEKDEGPFYTHLGAGPNVAAIREIMEERFGQKGKAIRIERVVYTGKEGKSSQGCPIAKWVVRRSSQEEKLLCLVRERAGHTCETAVIVILILVWEGIPTSLADKLYSELTDTLRKYGTLTNRRCALNEERTCACQGLDPETCGASFSFGCSWSMYYNGCKFARSKIPRKFKLMGDDPKEEEKLESHLQNLSTLMAPTYKKLAPDAYNNQIEYEHRAPECRLGLKEGRPFSGVTACLDFCAHAHRDLHNMQNGSTLVCTLTREDNREIGQTPEDEQLHVLPLYKVSDVDEFGSTEGQEEKKRNGSIQVLTSFRRKVRMLAEPVKTCRQRKLEAKKAAAEKLSSLENGSSKAERDKSAAARNKQSNCEAAGHAKQLADLLRLSGPATQQQQQHPQRTLANNPQSNAINTYSGSGSANLYVRLPNPANAYPSSSYTSDPYGGSGPMNLYATSSQPAGSYLNSSSPMNPYSGSLSQNNQYPPYQCNGNIQMDNCPSYLGSYPSQHHQHMDLYNCQSQDPMSKLSLPPIQTLYQHRFGNNQSFGPKYLNYGNQNTQVDSFSNCTIRPNVHHVGSFSSYSTHEADGHFMEVASRLKSNLSNPSMDYASMTKTTEHHHVHPPPHLARDYHSASSMFSGPPNSLHLQNKDSEMISHAVNGLSNTIPGQNHDRTTPHGGLDKTDVLNPEKAEDPDEVWSDSEQSFLDPEIGGVAVAPSHGSILIECAKRELHATTPLKNPNRNHPTRISLVFYQHKSMNEPKHGLALWEAKMAEKAREKEEECEKYGPDYVPQKSYGKKAKREPAEPHEPSEPTYLRFIKSLAQRTLSVTTDSTVTTSPYAFTRVTGPYNRYI</sequence>
<dbReference type="Proteomes" id="UP000694412">
    <property type="component" value="Chromosome 4"/>
</dbReference>